<protein>
    <submittedName>
        <fullName evidence="1">Uncharacterized protein</fullName>
    </submittedName>
</protein>
<dbReference type="SUPFAM" id="SSF57903">
    <property type="entry name" value="FYVE/PHD zinc finger"/>
    <property type="match status" value="1"/>
</dbReference>
<keyword evidence="2" id="KW-1185">Reference proteome</keyword>
<accession>A0A7L4PAC5</accession>
<comment type="caution">
    <text evidence="1">The sequence shown here is derived from an EMBL/GenBank/DDBJ whole genome shotgun (WGS) entry which is preliminary data.</text>
</comment>
<proteinExistence type="predicted"/>
<dbReference type="EMBL" id="JAAVJF010000002">
    <property type="protein sequence ID" value="NYR15100.1"/>
    <property type="molecule type" value="Genomic_DNA"/>
</dbReference>
<dbReference type="AlphaFoldDB" id="A0A7L4PAC5"/>
<organism evidence="1 2">
    <name type="scientific">Pyrobaculum arsenaticum</name>
    <dbReference type="NCBI Taxonomy" id="121277"/>
    <lineage>
        <taxon>Archaea</taxon>
        <taxon>Thermoproteota</taxon>
        <taxon>Thermoprotei</taxon>
        <taxon>Thermoproteales</taxon>
        <taxon>Thermoproteaceae</taxon>
        <taxon>Pyrobaculum</taxon>
    </lineage>
</organism>
<gene>
    <name evidence="1" type="ORF">HC235_03880</name>
</gene>
<dbReference type="RefSeq" id="WP_164905944.1">
    <property type="nucleotide sequence ID" value="NZ_JAAVJF010000002.1"/>
</dbReference>
<dbReference type="GeneID" id="44139595"/>
<sequence>MVYPPKTLVVGRCSRCGRRLYLYEDRYVCKKSGYVLCDVCARKMQYKCPDGYTPLELV</sequence>
<name>A0A7L4PAC5_9CREN</name>
<reference evidence="1 2" key="1">
    <citation type="journal article" date="2020" name="Nat. Commun.">
        <title>The structures of two archaeal type IV pili illuminate evolutionary relationships.</title>
        <authorList>
            <person name="Wang F."/>
            <person name="Baquero D.P."/>
            <person name="Su Z."/>
            <person name="Beltran L.C."/>
            <person name="Prangishvili D."/>
            <person name="Krupovic M."/>
            <person name="Egelman E.H."/>
        </authorList>
    </citation>
    <scope>NUCLEOTIDE SEQUENCE [LARGE SCALE GENOMIC DNA]</scope>
    <source>
        <strain evidence="1 2">2GA</strain>
    </source>
</reference>
<dbReference type="InterPro" id="IPR011011">
    <property type="entry name" value="Znf_FYVE_PHD"/>
</dbReference>
<evidence type="ECO:0000313" key="2">
    <source>
        <dbReference type="Proteomes" id="UP000554766"/>
    </source>
</evidence>
<evidence type="ECO:0000313" key="1">
    <source>
        <dbReference type="EMBL" id="NYR15100.1"/>
    </source>
</evidence>
<dbReference type="Proteomes" id="UP000554766">
    <property type="component" value="Unassembled WGS sequence"/>
</dbReference>